<evidence type="ECO:0000313" key="1">
    <source>
        <dbReference type="EMBL" id="JAH78069.1"/>
    </source>
</evidence>
<reference evidence="1" key="1">
    <citation type="submission" date="2014-11" db="EMBL/GenBank/DDBJ databases">
        <authorList>
            <person name="Amaro Gonzalez C."/>
        </authorList>
    </citation>
    <scope>NUCLEOTIDE SEQUENCE</scope>
</reference>
<sequence>MFPGPDWDWDWGLGLGWGCGGIRMIRTCVRALVRFAETCSGRIQAPRCQSCITCDLLTLLTC</sequence>
<name>A0A0E9VIV2_ANGAN</name>
<accession>A0A0E9VIV2</accession>
<protein>
    <submittedName>
        <fullName evidence="1">Uncharacterized protein</fullName>
    </submittedName>
</protein>
<dbReference type="AlphaFoldDB" id="A0A0E9VIV2"/>
<organism evidence="1">
    <name type="scientific">Anguilla anguilla</name>
    <name type="common">European freshwater eel</name>
    <name type="synonym">Muraena anguilla</name>
    <dbReference type="NCBI Taxonomy" id="7936"/>
    <lineage>
        <taxon>Eukaryota</taxon>
        <taxon>Metazoa</taxon>
        <taxon>Chordata</taxon>
        <taxon>Craniata</taxon>
        <taxon>Vertebrata</taxon>
        <taxon>Euteleostomi</taxon>
        <taxon>Actinopterygii</taxon>
        <taxon>Neopterygii</taxon>
        <taxon>Teleostei</taxon>
        <taxon>Anguilliformes</taxon>
        <taxon>Anguillidae</taxon>
        <taxon>Anguilla</taxon>
    </lineage>
</organism>
<reference evidence="1" key="2">
    <citation type="journal article" date="2015" name="Fish Shellfish Immunol.">
        <title>Early steps in the European eel (Anguilla anguilla)-Vibrio vulnificus interaction in the gills: Role of the RtxA13 toxin.</title>
        <authorList>
            <person name="Callol A."/>
            <person name="Pajuelo D."/>
            <person name="Ebbesson L."/>
            <person name="Teles M."/>
            <person name="MacKenzie S."/>
            <person name="Amaro C."/>
        </authorList>
    </citation>
    <scope>NUCLEOTIDE SEQUENCE</scope>
</reference>
<dbReference type="EMBL" id="GBXM01030508">
    <property type="protein sequence ID" value="JAH78069.1"/>
    <property type="molecule type" value="Transcribed_RNA"/>
</dbReference>
<proteinExistence type="predicted"/>